<dbReference type="RefSeq" id="WP_142106318.1">
    <property type="nucleotide sequence ID" value="NZ_VFPH01000002.1"/>
</dbReference>
<keyword evidence="3" id="KW-1185">Reference proteome</keyword>
<dbReference type="SUPFAM" id="SSF47413">
    <property type="entry name" value="lambda repressor-like DNA-binding domains"/>
    <property type="match status" value="1"/>
</dbReference>
<dbReference type="AlphaFoldDB" id="A0A543FWN5"/>
<dbReference type="Pfam" id="PF13560">
    <property type="entry name" value="HTH_31"/>
    <property type="match status" value="1"/>
</dbReference>
<dbReference type="CDD" id="cd00093">
    <property type="entry name" value="HTH_XRE"/>
    <property type="match status" value="1"/>
</dbReference>
<accession>A0A543FWN5</accession>
<dbReference type="InterPro" id="IPR001387">
    <property type="entry name" value="Cro/C1-type_HTH"/>
</dbReference>
<dbReference type="GO" id="GO:0003677">
    <property type="term" value="F:DNA binding"/>
    <property type="evidence" value="ECO:0007669"/>
    <property type="project" value="InterPro"/>
</dbReference>
<evidence type="ECO:0000313" key="3">
    <source>
        <dbReference type="Proteomes" id="UP000319818"/>
    </source>
</evidence>
<sequence>MSTLGEFLRSRRAALTPDAAGLPDYGERRRVPGLRREELARLAGVSVGYYVRLEQDQSGGVSPAVLDALARALRLGDDERAHLHRLARPAAPSVRTDEPERLRPAVRTMIDALRVPAIVLGRRTDVLAWNRLGHALLAAALDVDAPGDERRRPNWSRLLFLDPHFRTLIVDWPGKARDTVADLRLLTGRFPDDRRLAELVGELSIASPEFAELWAAHPAHGCAHHTREYDHELVGRLTLTDELMALPDDGQRVAVFTAEPGSASHDALELLAQLTGPG</sequence>
<dbReference type="Proteomes" id="UP000319818">
    <property type="component" value="Unassembled WGS sequence"/>
</dbReference>
<feature type="domain" description="HTH cro/C1-type" evidence="1">
    <location>
        <begin position="33"/>
        <end position="80"/>
    </location>
</feature>
<evidence type="ECO:0000259" key="1">
    <source>
        <dbReference type="PROSITE" id="PS50943"/>
    </source>
</evidence>
<name>A0A543FWN5_9PSEU</name>
<dbReference type="PANTHER" id="PTHR35010">
    <property type="entry name" value="BLL4672 PROTEIN-RELATED"/>
    <property type="match status" value="1"/>
</dbReference>
<gene>
    <name evidence="2" type="ORF">FB388_5487</name>
</gene>
<dbReference type="Gene3D" id="3.30.450.180">
    <property type="match status" value="1"/>
</dbReference>
<dbReference type="InterPro" id="IPR041413">
    <property type="entry name" value="MLTR_LBD"/>
</dbReference>
<dbReference type="PROSITE" id="PS50943">
    <property type="entry name" value="HTH_CROC1"/>
    <property type="match status" value="1"/>
</dbReference>
<evidence type="ECO:0000313" key="2">
    <source>
        <dbReference type="EMBL" id="TQM38256.1"/>
    </source>
</evidence>
<dbReference type="OrthoDB" id="4790304at2"/>
<comment type="caution">
    <text evidence="2">The sequence shown here is derived from an EMBL/GenBank/DDBJ whole genome shotgun (WGS) entry which is preliminary data.</text>
</comment>
<dbReference type="Gene3D" id="1.10.260.40">
    <property type="entry name" value="lambda repressor-like DNA-binding domains"/>
    <property type="match status" value="1"/>
</dbReference>
<dbReference type="InterPro" id="IPR010982">
    <property type="entry name" value="Lambda_DNA-bd_dom_sf"/>
</dbReference>
<dbReference type="EMBL" id="VFPH01000002">
    <property type="protein sequence ID" value="TQM38256.1"/>
    <property type="molecule type" value="Genomic_DNA"/>
</dbReference>
<dbReference type="PANTHER" id="PTHR35010:SF2">
    <property type="entry name" value="BLL4672 PROTEIN"/>
    <property type="match status" value="1"/>
</dbReference>
<organism evidence="2 3">
    <name type="scientific">Pseudonocardia cypriaca</name>
    <dbReference type="NCBI Taxonomy" id="882449"/>
    <lineage>
        <taxon>Bacteria</taxon>
        <taxon>Bacillati</taxon>
        <taxon>Actinomycetota</taxon>
        <taxon>Actinomycetes</taxon>
        <taxon>Pseudonocardiales</taxon>
        <taxon>Pseudonocardiaceae</taxon>
        <taxon>Pseudonocardia</taxon>
    </lineage>
</organism>
<dbReference type="SMART" id="SM00530">
    <property type="entry name" value="HTH_XRE"/>
    <property type="match status" value="1"/>
</dbReference>
<protein>
    <submittedName>
        <fullName evidence="2">Helix-turn-helix protein</fullName>
    </submittedName>
</protein>
<reference evidence="2 3" key="1">
    <citation type="submission" date="2019-06" db="EMBL/GenBank/DDBJ databases">
        <title>Sequencing the genomes of 1000 actinobacteria strains.</title>
        <authorList>
            <person name="Klenk H.-P."/>
        </authorList>
    </citation>
    <scope>NUCLEOTIDE SEQUENCE [LARGE SCALE GENOMIC DNA]</scope>
    <source>
        <strain evidence="2 3">DSM 45511</strain>
    </source>
</reference>
<dbReference type="Pfam" id="PF17765">
    <property type="entry name" value="MLTR_LBD"/>
    <property type="match status" value="1"/>
</dbReference>
<proteinExistence type="predicted"/>